<evidence type="ECO:0000313" key="2">
    <source>
        <dbReference type="Proteomes" id="UP001062846"/>
    </source>
</evidence>
<proteinExistence type="predicted"/>
<dbReference type="EMBL" id="CM046388">
    <property type="protein sequence ID" value="KAI8570875.1"/>
    <property type="molecule type" value="Genomic_DNA"/>
</dbReference>
<dbReference type="Proteomes" id="UP001062846">
    <property type="component" value="Chromosome 1"/>
</dbReference>
<protein>
    <submittedName>
        <fullName evidence="1">Uncharacterized protein</fullName>
    </submittedName>
</protein>
<comment type="caution">
    <text evidence="1">The sequence shown here is derived from an EMBL/GenBank/DDBJ whole genome shotgun (WGS) entry which is preliminary data.</text>
</comment>
<organism evidence="1 2">
    <name type="scientific">Rhododendron molle</name>
    <name type="common">Chinese azalea</name>
    <name type="synonym">Azalea mollis</name>
    <dbReference type="NCBI Taxonomy" id="49168"/>
    <lineage>
        <taxon>Eukaryota</taxon>
        <taxon>Viridiplantae</taxon>
        <taxon>Streptophyta</taxon>
        <taxon>Embryophyta</taxon>
        <taxon>Tracheophyta</taxon>
        <taxon>Spermatophyta</taxon>
        <taxon>Magnoliopsida</taxon>
        <taxon>eudicotyledons</taxon>
        <taxon>Gunneridae</taxon>
        <taxon>Pentapetalae</taxon>
        <taxon>asterids</taxon>
        <taxon>Ericales</taxon>
        <taxon>Ericaceae</taxon>
        <taxon>Ericoideae</taxon>
        <taxon>Rhodoreae</taxon>
        <taxon>Rhododendron</taxon>
    </lineage>
</organism>
<reference evidence="1" key="1">
    <citation type="submission" date="2022-02" db="EMBL/GenBank/DDBJ databases">
        <title>Plant Genome Project.</title>
        <authorList>
            <person name="Zhang R.-G."/>
        </authorList>
    </citation>
    <scope>NUCLEOTIDE SEQUENCE</scope>
    <source>
        <strain evidence="1">AT1</strain>
    </source>
</reference>
<keyword evidence="2" id="KW-1185">Reference proteome</keyword>
<accession>A0ACC0PYU6</accession>
<gene>
    <name evidence="1" type="ORF">RHMOL_Rhmol01G0071900</name>
</gene>
<name>A0ACC0PYU6_RHOML</name>
<evidence type="ECO:0000313" key="1">
    <source>
        <dbReference type="EMBL" id="KAI8570875.1"/>
    </source>
</evidence>
<sequence>MGGLPWLFLFLLCFSQYQLALSSSSLPSFSSSARPLCRRDQRSALLQFKHMFTLNRSASWHCDNYSAIPSYPKTLSWNENATDCCDWDGVTCDGMTGHVIGLDLSCSRLYGEIHPNSSLFQLSHLQRLNLAHNDFDYSPVSQAFGNLASLTHLNLSYSAFSGSIPSEISYLSKLISLDLSSSQLRFEPLRFQIVLKNLSRLQELVLFKVDISSGLPDSLTNLSSLTHLDLSSTGLLGNIPDAFVFLKSLNDLILIHCKLRGPIPPSMGNLTHLRILNLKNNFLDGEVPSTLANLKQLTKLDLSSNLLEGRIPVVFAGLTMLESLDLGHNHFIGGFPLWVANLKPLIYLAINRNQLTGPMPFNISGLQNLATLSLSDNSLSGVMPPWLFTLPSLLYLDLSSNHLTGKIPEFQHDLPLNSIDLSDNKLHGSFPNSISTLVNLTWLSLASNDHLSGVVDLQILKNFEYLSLSNTNLLVIKRSNANNTLPNLKRFYMSSCNIEVFPDFLRTFKKLEALDLSANKIQGEIPNWVGFIWKTSLRYLNLSHNLLIDIKQLPWERLETLDLRFNFLRGPLPIPPRLIRHFFISYNSLSGEIPLSICNASSLEILDLAHNNLSGRVPQCLGNFSSVLLVLNLRSNEFKGTLPLTFAKPNKLRSLDLNENQFEGPLPRSLANCTSLKVLNVGNNMINDTFPDWLGTLPELQVLIVRSNQFHGPISSLMSEFSFPRLQIIDLSSNKFSDRLPGHLPGRFFECFLSMKNVVYDRKLMGNGMGIYYHESHQVTMNGLDIELRGVLNIFTTIDFSSNNFSGEIPQVVGDLYSLKVLNFSHNSLSGHVLTSLGNLLNLGVLDISSNQFTGRIPTFLGDMTTLEVLDISSNKFRGSIPYQLTSLTFLEVLNLSSNSLHGPIPQGYQFNTFENSSYVGNSGLCGIPLSIECRDNDTKVQSPMLQQEEDDSYFDGLFWKIVVIGYGCGMTLGLIIGSLIFSIGRPRFFAKIAEREIPRKVIRLRRTIADTAARRN</sequence>